<dbReference type="Proteomes" id="UP000183974">
    <property type="component" value="Unassembled WGS sequence"/>
</dbReference>
<sequence length="497" mass="52897">MHTAPLWLLITLQAAVSAASLVVEIVAGRMMAPYVGMSLYTWTAIIAIVLAGFSAGHWWGGRVAERPASRAMVLTGWALLAAALTTAIAGGLLRLSAGPVLDTLEHPVWGITVLCAVAFFAPSFFAGVPAPVLAQIAVNGTDRSGRALGAMFASGAIGAIAGTLLAGFVFISWLGSALTISVVAICYVLAALICFGLARQLRSSGILAASGIVLVLSGSAALLSSPCDHESRYFCIRTEDISADPGSPVNLMVIDHLAHGISARDVPRIMFTDHAAMLDGIARMRMGERPFSAFFVGGGTYSVPRAWADRGFGPLTVAEIDPAVTRTAARDFWFDPDSATVLHEDARRALLIRPDRHYDVIVGDAFTDIAVPSHLVTREFFQLVRDRLTSGGVFVMNVIDFQHRLEALAAIHSTLSRVFPNVEIWTEQRPPTPGERLVFVLVASDSASPEDSLLLSAPDTKRFGVLSDRFVQTVLSPKGAPVLTDDYAPIDRLLGPG</sequence>
<reference evidence="7 8" key="1">
    <citation type="submission" date="2016-11" db="EMBL/GenBank/DDBJ databases">
        <authorList>
            <person name="Jaros S."/>
            <person name="Januszkiewicz K."/>
            <person name="Wedrychowicz H."/>
        </authorList>
    </citation>
    <scope>NUCLEOTIDE SEQUENCE [LARGE SCALE GENOMIC DNA]</scope>
    <source>
        <strain evidence="7 8">DSM 29589</strain>
    </source>
</reference>
<dbReference type="STRING" id="337701.SAMN05444398_101144"/>
<feature type="transmembrane region" description="Helical" evidence="5">
    <location>
        <begin position="108"/>
        <end position="136"/>
    </location>
</feature>
<evidence type="ECO:0000256" key="3">
    <source>
        <dbReference type="ARBA" id="ARBA00023115"/>
    </source>
</evidence>
<feature type="transmembrane region" description="Helical" evidence="5">
    <location>
        <begin position="34"/>
        <end position="59"/>
    </location>
</feature>
<dbReference type="PANTHER" id="PTHR43317:SF1">
    <property type="entry name" value="THERMOSPERMINE SYNTHASE ACAULIS5"/>
    <property type="match status" value="1"/>
</dbReference>
<proteinExistence type="inferred from homology"/>
<evidence type="ECO:0000313" key="7">
    <source>
        <dbReference type="EMBL" id="SHK96960.1"/>
    </source>
</evidence>
<evidence type="ECO:0000256" key="4">
    <source>
        <dbReference type="PROSITE-ProRule" id="PRU00354"/>
    </source>
</evidence>
<keyword evidence="5" id="KW-0472">Membrane</keyword>
<name>A0A1M6WT65_9RHOB</name>
<evidence type="ECO:0000259" key="6">
    <source>
        <dbReference type="PROSITE" id="PS51006"/>
    </source>
</evidence>
<dbReference type="InterPro" id="IPR029063">
    <property type="entry name" value="SAM-dependent_MTases_sf"/>
</dbReference>
<gene>
    <name evidence="7" type="ORF">SAMN05444398_101144</name>
</gene>
<feature type="domain" description="PABS" evidence="6">
    <location>
        <begin position="316"/>
        <end position="444"/>
    </location>
</feature>
<dbReference type="InterPro" id="IPR030374">
    <property type="entry name" value="PABS"/>
</dbReference>
<evidence type="ECO:0000256" key="1">
    <source>
        <dbReference type="ARBA" id="ARBA00007867"/>
    </source>
</evidence>
<keyword evidence="2 4" id="KW-0808">Transferase</keyword>
<evidence type="ECO:0000313" key="8">
    <source>
        <dbReference type="Proteomes" id="UP000183974"/>
    </source>
</evidence>
<evidence type="ECO:0000256" key="2">
    <source>
        <dbReference type="ARBA" id="ARBA00022679"/>
    </source>
</evidence>
<organism evidence="7 8">
    <name type="scientific">Roseovarius pacificus</name>
    <dbReference type="NCBI Taxonomy" id="337701"/>
    <lineage>
        <taxon>Bacteria</taxon>
        <taxon>Pseudomonadati</taxon>
        <taxon>Pseudomonadota</taxon>
        <taxon>Alphaproteobacteria</taxon>
        <taxon>Rhodobacterales</taxon>
        <taxon>Roseobacteraceae</taxon>
        <taxon>Roseovarius</taxon>
    </lineage>
</organism>
<dbReference type="GO" id="GO:0010487">
    <property type="term" value="F:thermospermine synthase activity"/>
    <property type="evidence" value="ECO:0007669"/>
    <property type="project" value="TreeGrafter"/>
</dbReference>
<keyword evidence="5" id="KW-0812">Transmembrane</keyword>
<feature type="transmembrane region" description="Helical" evidence="5">
    <location>
        <begin position="148"/>
        <end position="171"/>
    </location>
</feature>
<dbReference type="CDD" id="cd02440">
    <property type="entry name" value="AdoMet_MTases"/>
    <property type="match status" value="1"/>
</dbReference>
<keyword evidence="3 4" id="KW-0620">Polyamine biosynthesis</keyword>
<protein>
    <submittedName>
        <fullName evidence="7">Spermidine synthase</fullName>
    </submittedName>
</protein>
<dbReference type="Pfam" id="PF01564">
    <property type="entry name" value="Spermine_synth"/>
    <property type="match status" value="1"/>
</dbReference>
<feature type="transmembrane region" description="Helical" evidence="5">
    <location>
        <begin position="71"/>
        <end position="96"/>
    </location>
</feature>
<feature type="transmembrane region" description="Helical" evidence="5">
    <location>
        <begin position="177"/>
        <end position="198"/>
    </location>
</feature>
<dbReference type="PROSITE" id="PS51006">
    <property type="entry name" value="PABS_2"/>
    <property type="match status" value="1"/>
</dbReference>
<comment type="similarity">
    <text evidence="1">Belongs to the spermidine/spermine synthase family.</text>
</comment>
<dbReference type="RefSeq" id="WP_073031591.1">
    <property type="nucleotide sequence ID" value="NZ_BMLR01000001.1"/>
</dbReference>
<dbReference type="NCBIfam" id="NF037959">
    <property type="entry name" value="MFS_SpdSyn"/>
    <property type="match status" value="1"/>
</dbReference>
<dbReference type="AlphaFoldDB" id="A0A1M6WT65"/>
<keyword evidence="8" id="KW-1185">Reference proteome</keyword>
<dbReference type="SUPFAM" id="SSF103473">
    <property type="entry name" value="MFS general substrate transporter"/>
    <property type="match status" value="1"/>
</dbReference>
<dbReference type="EMBL" id="FRBR01000001">
    <property type="protein sequence ID" value="SHK96960.1"/>
    <property type="molecule type" value="Genomic_DNA"/>
</dbReference>
<dbReference type="GO" id="GO:0006596">
    <property type="term" value="P:polyamine biosynthetic process"/>
    <property type="evidence" value="ECO:0007669"/>
    <property type="project" value="UniProtKB-UniRule"/>
</dbReference>
<evidence type="ECO:0000256" key="5">
    <source>
        <dbReference type="SAM" id="Phobius"/>
    </source>
</evidence>
<dbReference type="SUPFAM" id="SSF53335">
    <property type="entry name" value="S-adenosyl-L-methionine-dependent methyltransferases"/>
    <property type="match status" value="1"/>
</dbReference>
<feature type="active site" description="Proton acceptor" evidence="4">
    <location>
        <position position="364"/>
    </location>
</feature>
<dbReference type="PANTHER" id="PTHR43317">
    <property type="entry name" value="THERMOSPERMINE SYNTHASE ACAULIS5"/>
    <property type="match status" value="1"/>
</dbReference>
<keyword evidence="5" id="KW-1133">Transmembrane helix</keyword>
<dbReference type="Gene3D" id="3.40.50.150">
    <property type="entry name" value="Vaccinia Virus protein VP39"/>
    <property type="match status" value="1"/>
</dbReference>
<accession>A0A1M6WT65</accession>
<feature type="transmembrane region" description="Helical" evidence="5">
    <location>
        <begin position="205"/>
        <end position="223"/>
    </location>
</feature>
<dbReference type="Gene3D" id="1.20.1250.20">
    <property type="entry name" value="MFS general substrate transporter like domains"/>
    <property type="match status" value="1"/>
</dbReference>
<dbReference type="OrthoDB" id="8221452at2"/>
<dbReference type="InterPro" id="IPR036259">
    <property type="entry name" value="MFS_trans_sf"/>
</dbReference>